<dbReference type="EMBL" id="JAAKZH010000015">
    <property type="protein sequence ID" value="NGO66709.1"/>
    <property type="molecule type" value="Genomic_DNA"/>
</dbReference>
<gene>
    <name evidence="2" type="ORF">G6N76_23895</name>
</gene>
<keyword evidence="1" id="KW-0472">Membrane</keyword>
<sequence>MILGLTISQFTTLHVFISFVGIISGLIALPAYAAGRWMPRMTALFLATTAATTLTGFLFPITVLTPALIFGIISTVVLTTALAALYGFRLKGRARSVYAITATLGLYLNMFVLIVQSFLKVPTLNELAPEGNESPFLIAQTVLLVAALILGWRATRVRVA</sequence>
<keyword evidence="1" id="KW-1133">Transmembrane helix</keyword>
<feature type="transmembrane region" description="Helical" evidence="1">
    <location>
        <begin position="41"/>
        <end position="61"/>
    </location>
</feature>
<dbReference type="RefSeq" id="WP_163898232.1">
    <property type="nucleotide sequence ID" value="NZ_CP048425.1"/>
</dbReference>
<keyword evidence="1" id="KW-0812">Transmembrane</keyword>
<feature type="transmembrane region" description="Helical" evidence="1">
    <location>
        <begin position="97"/>
        <end position="116"/>
    </location>
</feature>
<keyword evidence="3" id="KW-1185">Reference proteome</keyword>
<proteinExistence type="predicted"/>
<protein>
    <recommendedName>
        <fullName evidence="4">DUF2306 domain-containing protein</fullName>
    </recommendedName>
</protein>
<dbReference type="AlphaFoldDB" id="A0A6M1S695"/>
<evidence type="ECO:0008006" key="4">
    <source>
        <dbReference type="Google" id="ProtNLM"/>
    </source>
</evidence>
<organism evidence="2 3">
    <name type="scientific">Rhizobium daejeonense</name>
    <dbReference type="NCBI Taxonomy" id="240521"/>
    <lineage>
        <taxon>Bacteria</taxon>
        <taxon>Pseudomonadati</taxon>
        <taxon>Pseudomonadota</taxon>
        <taxon>Alphaproteobacteria</taxon>
        <taxon>Hyphomicrobiales</taxon>
        <taxon>Rhizobiaceae</taxon>
        <taxon>Rhizobium/Agrobacterium group</taxon>
        <taxon>Rhizobium</taxon>
    </lineage>
</organism>
<evidence type="ECO:0000313" key="2">
    <source>
        <dbReference type="EMBL" id="NGO66709.1"/>
    </source>
</evidence>
<evidence type="ECO:0000256" key="1">
    <source>
        <dbReference type="SAM" id="Phobius"/>
    </source>
</evidence>
<feature type="transmembrane region" description="Helical" evidence="1">
    <location>
        <begin position="12"/>
        <end position="34"/>
    </location>
</feature>
<comment type="caution">
    <text evidence="2">The sequence shown here is derived from an EMBL/GenBank/DDBJ whole genome shotgun (WGS) entry which is preliminary data.</text>
</comment>
<name>A0A6M1S695_9HYPH</name>
<accession>A0A6M1S695</accession>
<reference evidence="2 3" key="1">
    <citation type="submission" date="2020-02" db="EMBL/GenBank/DDBJ databases">
        <title>Genome sequence of the type strain CCBAU10050 of Rhizobium daejeonense.</title>
        <authorList>
            <person name="Gao J."/>
            <person name="Sun J."/>
        </authorList>
    </citation>
    <scope>NUCLEOTIDE SEQUENCE [LARGE SCALE GENOMIC DNA]</scope>
    <source>
        <strain evidence="2 3">CCBAU10050</strain>
    </source>
</reference>
<dbReference type="Proteomes" id="UP000477849">
    <property type="component" value="Unassembled WGS sequence"/>
</dbReference>
<feature type="transmembrane region" description="Helical" evidence="1">
    <location>
        <begin position="136"/>
        <end position="155"/>
    </location>
</feature>
<feature type="transmembrane region" description="Helical" evidence="1">
    <location>
        <begin position="67"/>
        <end position="88"/>
    </location>
</feature>
<evidence type="ECO:0000313" key="3">
    <source>
        <dbReference type="Proteomes" id="UP000477849"/>
    </source>
</evidence>